<sequence>MLVQRRLIGLSSTIQIATQKVKSGDKEDFNLKAEEPNSKSDISDIKNQSWASWVWSFVPSIIPVTEDSDTSDNDYDSCGSKEKYQDVECVKELIQCILEDASENSLVAPMAAIHNSSESPELISTVNSNQKPHLSDPPVDTVK</sequence>
<organism evidence="2 3">
    <name type="scientific">Schistosoma japonicum</name>
    <name type="common">Blood fluke</name>
    <dbReference type="NCBI Taxonomy" id="6182"/>
    <lineage>
        <taxon>Eukaryota</taxon>
        <taxon>Metazoa</taxon>
        <taxon>Spiralia</taxon>
        <taxon>Lophotrochozoa</taxon>
        <taxon>Platyhelminthes</taxon>
        <taxon>Trematoda</taxon>
        <taxon>Digenea</taxon>
        <taxon>Strigeidida</taxon>
        <taxon>Schistosomatoidea</taxon>
        <taxon>Schistosomatidae</taxon>
        <taxon>Schistosoma</taxon>
    </lineage>
</organism>
<keyword evidence="3" id="KW-1185">Reference proteome</keyword>
<feature type="compositionally biased region" description="Polar residues" evidence="1">
    <location>
        <begin position="117"/>
        <end position="132"/>
    </location>
</feature>
<name>A0A4Z2DJK9_SCHJA</name>
<dbReference type="EMBL" id="SKCS01000108">
    <property type="protein sequence ID" value="TNN16675.1"/>
    <property type="molecule type" value="Genomic_DNA"/>
</dbReference>
<comment type="caution">
    <text evidence="2">The sequence shown here is derived from an EMBL/GenBank/DDBJ whole genome shotgun (WGS) entry which is preliminary data.</text>
</comment>
<evidence type="ECO:0000313" key="3">
    <source>
        <dbReference type="Proteomes" id="UP000311919"/>
    </source>
</evidence>
<evidence type="ECO:0000256" key="1">
    <source>
        <dbReference type="SAM" id="MobiDB-lite"/>
    </source>
</evidence>
<dbReference type="Proteomes" id="UP000311919">
    <property type="component" value="Unassembled WGS sequence"/>
</dbReference>
<evidence type="ECO:0000313" key="2">
    <source>
        <dbReference type="EMBL" id="TNN16675.1"/>
    </source>
</evidence>
<feature type="region of interest" description="Disordered" evidence="1">
    <location>
        <begin position="117"/>
        <end position="143"/>
    </location>
</feature>
<dbReference type="AlphaFoldDB" id="A0A4Z2DJK9"/>
<reference evidence="2 3" key="1">
    <citation type="submission" date="2019-03" db="EMBL/GenBank/DDBJ databases">
        <title>An improved genome assembly of the fluke Schistosoma japonicum.</title>
        <authorList>
            <person name="Hu W."/>
            <person name="Luo F."/>
            <person name="Yin M."/>
            <person name="Mo X."/>
            <person name="Sun C."/>
            <person name="Wu Q."/>
            <person name="Zhu B."/>
            <person name="Xiang M."/>
            <person name="Wang J."/>
            <person name="Wang Y."/>
            <person name="Zhang T."/>
            <person name="Xu B."/>
            <person name="Zheng H."/>
            <person name="Feng Z."/>
        </authorList>
    </citation>
    <scope>NUCLEOTIDE SEQUENCE [LARGE SCALE GENOMIC DNA]</scope>
    <source>
        <strain evidence="2">HuSjv2</strain>
        <tissue evidence="2">Worms</tissue>
    </source>
</reference>
<accession>A0A4Z2DJK9</accession>
<gene>
    <name evidence="2" type="ORF">EWB00_000224</name>
</gene>
<proteinExistence type="predicted"/>
<protein>
    <submittedName>
        <fullName evidence="2">Vacuolar sorting-associated 13B</fullName>
    </submittedName>
</protein>